<organism evidence="2 3">
    <name type="scientific">Glycomyces rutgersensis</name>
    <dbReference type="NCBI Taxonomy" id="58115"/>
    <lineage>
        <taxon>Bacteria</taxon>
        <taxon>Bacillati</taxon>
        <taxon>Actinomycetota</taxon>
        <taxon>Actinomycetes</taxon>
        <taxon>Glycomycetales</taxon>
        <taxon>Glycomycetaceae</taxon>
        <taxon>Glycomyces</taxon>
    </lineage>
</organism>
<reference evidence="2 3" key="1">
    <citation type="journal article" date="2019" name="Int. J. Syst. Evol. Microbiol.">
        <title>The Global Catalogue of Microorganisms (GCM) 10K type strain sequencing project: providing services to taxonomists for standard genome sequencing and annotation.</title>
        <authorList>
            <consortium name="The Broad Institute Genomics Platform"/>
            <consortium name="The Broad Institute Genome Sequencing Center for Infectious Disease"/>
            <person name="Wu L."/>
            <person name="Ma J."/>
        </authorList>
    </citation>
    <scope>NUCLEOTIDE SEQUENCE [LARGE SCALE GENOMIC DNA]</scope>
    <source>
        <strain evidence="2 3">JCM 6238</strain>
    </source>
</reference>
<feature type="region of interest" description="Disordered" evidence="1">
    <location>
        <begin position="31"/>
        <end position="81"/>
    </location>
</feature>
<gene>
    <name evidence="2" type="ORF">GCM10010403_51700</name>
</gene>
<feature type="compositionally biased region" description="Basic and acidic residues" evidence="1">
    <location>
        <begin position="31"/>
        <end position="47"/>
    </location>
</feature>
<proteinExistence type="predicted"/>
<comment type="caution">
    <text evidence="2">The sequence shown here is derived from an EMBL/GenBank/DDBJ whole genome shotgun (WGS) entry which is preliminary data.</text>
</comment>
<accession>A0ABN3GHD3</accession>
<sequence length="81" mass="8990">MDRYKERTGDLADHVEEEQQRAAELWRKHNEDIDRRIAEERQREAKHGRSRNGGGNPRLSSGPSSTYGSDGGGSAFAGGSF</sequence>
<evidence type="ECO:0000313" key="3">
    <source>
        <dbReference type="Proteomes" id="UP001501584"/>
    </source>
</evidence>
<feature type="compositionally biased region" description="Polar residues" evidence="1">
    <location>
        <begin position="58"/>
        <end position="67"/>
    </location>
</feature>
<dbReference type="EMBL" id="BAAASX010000014">
    <property type="protein sequence ID" value="GAA2351140.1"/>
    <property type="molecule type" value="Genomic_DNA"/>
</dbReference>
<evidence type="ECO:0000313" key="2">
    <source>
        <dbReference type="EMBL" id="GAA2351140.1"/>
    </source>
</evidence>
<keyword evidence="3" id="KW-1185">Reference proteome</keyword>
<feature type="compositionally biased region" description="Gly residues" evidence="1">
    <location>
        <begin position="69"/>
        <end position="81"/>
    </location>
</feature>
<name>A0ABN3GHD3_9ACTN</name>
<evidence type="ECO:0000256" key="1">
    <source>
        <dbReference type="SAM" id="MobiDB-lite"/>
    </source>
</evidence>
<dbReference type="Proteomes" id="UP001501584">
    <property type="component" value="Unassembled WGS sequence"/>
</dbReference>
<protein>
    <submittedName>
        <fullName evidence="2">Uncharacterized protein</fullName>
    </submittedName>
</protein>